<dbReference type="EMBL" id="AP023355">
    <property type="protein sequence ID" value="BCJ36321.1"/>
    <property type="molecule type" value="Genomic_DNA"/>
</dbReference>
<dbReference type="PANTHER" id="PTHR33744">
    <property type="entry name" value="CARBOHYDRATE DIACID REGULATOR"/>
    <property type="match status" value="1"/>
</dbReference>
<evidence type="ECO:0008006" key="6">
    <source>
        <dbReference type="Google" id="ProtNLM"/>
    </source>
</evidence>
<dbReference type="Gene3D" id="1.10.10.2840">
    <property type="entry name" value="PucR C-terminal helix-turn-helix domain"/>
    <property type="match status" value="1"/>
</dbReference>
<evidence type="ECO:0000313" key="5">
    <source>
        <dbReference type="Proteomes" id="UP000611640"/>
    </source>
</evidence>
<evidence type="ECO:0000313" key="4">
    <source>
        <dbReference type="EMBL" id="BCJ36321.1"/>
    </source>
</evidence>
<sequence>MRLAQLIDLDELALRVVVPAGLTRRVRWVYTTDLRDPARYMAGGELVLTSLSWYRGAADAGTFVASLCRARAAGLVAGLAEHGEMPAGLVQACRAEGLALLTVPVQTSFNFLTETVIRLLLRERRRHADLTAELVGSGTEPDPDRLVSLVAAGAGGCLQLTPAGLVLRSQPGPAGPALRASAWRAGIDAPGLPVTVSVGDTPHTVVPILAQDAGRLTGYLVVPGESTDWPDDLAATVEVTVDALGAVAPAAPDRRGDALHELASAPAAEFGAGDERPPAPGDATTGAVPAARVDAPELPETVVVLRAGLTGPATPTAVARRILAELPGGPAATVAHPDGTVTGYLPAGTDPTAAVLDRLDWYRTALAAGDRLRVGISEPARVDTGLPAARSAADSAYGWTERGTGRLTVAARQAVGSRQLLLGLVPEPARSAHRDRWLAPLLAHDRVHGSDLVPTLAAFLDRSGSWRDTAAALHVHVNTVRYRLRQAERLIGRPLRTERDRLDLHLAMDLWRDDPPARP</sequence>
<accession>A0A7R7HY84</accession>
<gene>
    <name evidence="4" type="ORF">Athai_38240</name>
</gene>
<dbReference type="InterPro" id="IPR025736">
    <property type="entry name" value="PucR_C-HTH_dom"/>
</dbReference>
<dbReference type="PANTHER" id="PTHR33744:SF17">
    <property type="entry name" value="CONSERVED PROTEIN"/>
    <property type="match status" value="1"/>
</dbReference>
<feature type="region of interest" description="Disordered" evidence="1">
    <location>
        <begin position="268"/>
        <end position="287"/>
    </location>
</feature>
<dbReference type="InterPro" id="IPR042070">
    <property type="entry name" value="PucR_C-HTH_sf"/>
</dbReference>
<dbReference type="RefSeq" id="WP_203962716.1">
    <property type="nucleotide sequence ID" value="NZ_AP023355.1"/>
</dbReference>
<dbReference type="InterPro" id="IPR051448">
    <property type="entry name" value="CdaR-like_regulators"/>
</dbReference>
<keyword evidence="5" id="KW-1185">Reference proteome</keyword>
<dbReference type="Pfam" id="PF13556">
    <property type="entry name" value="HTH_30"/>
    <property type="match status" value="1"/>
</dbReference>
<evidence type="ECO:0000256" key="1">
    <source>
        <dbReference type="SAM" id="MobiDB-lite"/>
    </source>
</evidence>
<organism evidence="4 5">
    <name type="scientific">Actinocatenispora thailandica</name>
    <dbReference type="NCBI Taxonomy" id="227318"/>
    <lineage>
        <taxon>Bacteria</taxon>
        <taxon>Bacillati</taxon>
        <taxon>Actinomycetota</taxon>
        <taxon>Actinomycetes</taxon>
        <taxon>Micromonosporales</taxon>
        <taxon>Micromonosporaceae</taxon>
        <taxon>Actinocatenispora</taxon>
    </lineage>
</organism>
<evidence type="ECO:0000259" key="3">
    <source>
        <dbReference type="Pfam" id="PF13556"/>
    </source>
</evidence>
<dbReference type="AlphaFoldDB" id="A0A7R7HY84"/>
<proteinExistence type="predicted"/>
<reference evidence="4 5" key="1">
    <citation type="submission" date="2020-08" db="EMBL/GenBank/DDBJ databases">
        <title>Whole genome shotgun sequence of Actinocatenispora thailandica NBRC 105041.</title>
        <authorList>
            <person name="Komaki H."/>
            <person name="Tamura T."/>
        </authorList>
    </citation>
    <scope>NUCLEOTIDE SEQUENCE [LARGE SCALE GENOMIC DNA]</scope>
    <source>
        <strain evidence="4 5">NBRC 105041</strain>
    </source>
</reference>
<dbReference type="InterPro" id="IPR012914">
    <property type="entry name" value="PucR_dom"/>
</dbReference>
<dbReference type="KEGG" id="atl:Athai_38240"/>
<evidence type="ECO:0000259" key="2">
    <source>
        <dbReference type="Pfam" id="PF07905"/>
    </source>
</evidence>
<dbReference type="Pfam" id="PF07905">
    <property type="entry name" value="PucR"/>
    <property type="match status" value="1"/>
</dbReference>
<feature type="domain" description="Purine catabolism PurC-like" evidence="2">
    <location>
        <begin position="6"/>
        <end position="119"/>
    </location>
</feature>
<dbReference type="Proteomes" id="UP000611640">
    <property type="component" value="Chromosome"/>
</dbReference>
<protein>
    <recommendedName>
        <fullName evidence="6">PucR family transcriptional regulator</fullName>
    </recommendedName>
</protein>
<feature type="domain" description="PucR C-terminal helix-turn-helix" evidence="3">
    <location>
        <begin position="452"/>
        <end position="509"/>
    </location>
</feature>
<name>A0A7R7HY84_9ACTN</name>